<keyword evidence="3" id="KW-1185">Reference proteome</keyword>
<name>A0A7I8ICZ4_SPIIN</name>
<protein>
    <recommendedName>
        <fullName evidence="1">Reverse transcriptase Ty1/copia-type domain-containing protein</fullName>
    </recommendedName>
</protein>
<proteinExistence type="predicted"/>
<dbReference type="PANTHER" id="PTHR11439">
    <property type="entry name" value="GAG-POL-RELATED RETROTRANSPOSON"/>
    <property type="match status" value="1"/>
</dbReference>
<feature type="domain" description="Reverse transcriptase Ty1/copia-type" evidence="1">
    <location>
        <begin position="1"/>
        <end position="66"/>
    </location>
</feature>
<dbReference type="Proteomes" id="UP001189122">
    <property type="component" value="Unassembled WGS sequence"/>
</dbReference>
<dbReference type="EMBL" id="CACRZD030000002">
    <property type="protein sequence ID" value="CAA6655668.1"/>
    <property type="molecule type" value="Genomic_DNA"/>
</dbReference>
<dbReference type="InterPro" id="IPR043502">
    <property type="entry name" value="DNA/RNA_pol_sf"/>
</dbReference>
<evidence type="ECO:0000313" key="2">
    <source>
        <dbReference type="EMBL" id="CAA2615966.1"/>
    </source>
</evidence>
<reference evidence="2 3" key="1">
    <citation type="submission" date="2019-12" db="EMBL/GenBank/DDBJ databases">
        <authorList>
            <person name="Scholz U."/>
            <person name="Mascher M."/>
            <person name="Fiebig A."/>
        </authorList>
    </citation>
    <scope>NUCLEOTIDE SEQUENCE</scope>
</reference>
<dbReference type="InterPro" id="IPR013103">
    <property type="entry name" value="RVT_2"/>
</dbReference>
<dbReference type="CDD" id="cd09272">
    <property type="entry name" value="RNase_HI_RT_Ty1"/>
    <property type="match status" value="1"/>
</dbReference>
<organism evidence="2">
    <name type="scientific">Spirodela intermedia</name>
    <name type="common">Intermediate duckweed</name>
    <dbReference type="NCBI Taxonomy" id="51605"/>
    <lineage>
        <taxon>Eukaryota</taxon>
        <taxon>Viridiplantae</taxon>
        <taxon>Streptophyta</taxon>
        <taxon>Embryophyta</taxon>
        <taxon>Tracheophyta</taxon>
        <taxon>Spermatophyta</taxon>
        <taxon>Magnoliopsida</taxon>
        <taxon>Liliopsida</taxon>
        <taxon>Araceae</taxon>
        <taxon>Lemnoideae</taxon>
        <taxon>Spirodela</taxon>
    </lineage>
</organism>
<dbReference type="PANTHER" id="PTHR11439:SF470">
    <property type="entry name" value="CYSTEINE-RICH RLK (RECEPTOR-LIKE PROTEIN KINASE) 8"/>
    <property type="match status" value="1"/>
</dbReference>
<dbReference type="AlphaFoldDB" id="A0A7I8ICZ4"/>
<dbReference type="EMBL" id="LR743589">
    <property type="protein sequence ID" value="CAA2615966.1"/>
    <property type="molecule type" value="Genomic_DNA"/>
</dbReference>
<dbReference type="SUPFAM" id="SSF56672">
    <property type="entry name" value="DNA/RNA polymerases"/>
    <property type="match status" value="1"/>
</dbReference>
<evidence type="ECO:0000313" key="3">
    <source>
        <dbReference type="Proteomes" id="UP001189122"/>
    </source>
</evidence>
<gene>
    <name evidence="2" type="ORF">SI7747_02002208</name>
</gene>
<dbReference type="Pfam" id="PF07727">
    <property type="entry name" value="RVT_2"/>
    <property type="match status" value="1"/>
</dbReference>
<sequence>MQEITSLQKQLTSIFDIKTTDVFKYFLGIEVAYSCGNLFLSQRKYITDLLKYTGMSNCKPACTPIEAKHCIEASKESDQVDKGSYQWLVGKLIYLSHTRPDIAYSVGVLSQYMHDPREVHHQVAQRVLPYLKGTIGMGILFKRGDSLTVSICTDADYAGSVDDRCSTTGYCFVARSSAEVEFRAMALEICEGIWIKNILNDLQILMEGLIILFCDNQSAISITYDPVQHNKTKHIEVDRHFIKEKLESGMFCTEYASSTNQLADILTKGISVTEFCKQRSKLGMNDIHAPA</sequence>
<accession>A0A7I8ICZ4</accession>
<evidence type="ECO:0000259" key="1">
    <source>
        <dbReference type="Pfam" id="PF07727"/>
    </source>
</evidence>